<feature type="transmembrane region" description="Helical" evidence="6">
    <location>
        <begin position="244"/>
        <end position="265"/>
    </location>
</feature>
<reference evidence="7 8" key="1">
    <citation type="journal article" date="2020" name="Nat. Food">
        <title>A phased Vanilla planifolia genome enables genetic improvement of flavour and production.</title>
        <authorList>
            <person name="Hasing T."/>
            <person name="Tang H."/>
            <person name="Brym M."/>
            <person name="Khazi F."/>
            <person name="Huang T."/>
            <person name="Chambers A.H."/>
        </authorList>
    </citation>
    <scope>NUCLEOTIDE SEQUENCE [LARGE SCALE GENOMIC DNA]</scope>
    <source>
        <tissue evidence="7">Leaf</tissue>
    </source>
</reference>
<dbReference type="AlphaFoldDB" id="A0A835RDX2"/>
<keyword evidence="5 6" id="KW-0472">Membrane</keyword>
<evidence type="ECO:0000256" key="1">
    <source>
        <dbReference type="ARBA" id="ARBA00004141"/>
    </source>
</evidence>
<keyword evidence="8" id="KW-1185">Reference proteome</keyword>
<keyword evidence="3 6" id="KW-0812">Transmembrane</keyword>
<keyword evidence="4 6" id="KW-1133">Transmembrane helix</keyword>
<protein>
    <recommendedName>
        <fullName evidence="9">Phospho-N-acetylmuramoyl-pentapeptide-transferase</fullName>
    </recommendedName>
</protein>
<dbReference type="GO" id="GO:0016780">
    <property type="term" value="F:phosphotransferase activity, for other substituted phosphate groups"/>
    <property type="evidence" value="ECO:0007669"/>
    <property type="project" value="InterPro"/>
</dbReference>
<organism evidence="7 8">
    <name type="scientific">Vanilla planifolia</name>
    <name type="common">Vanilla</name>
    <dbReference type="NCBI Taxonomy" id="51239"/>
    <lineage>
        <taxon>Eukaryota</taxon>
        <taxon>Viridiplantae</taxon>
        <taxon>Streptophyta</taxon>
        <taxon>Embryophyta</taxon>
        <taxon>Tracheophyta</taxon>
        <taxon>Spermatophyta</taxon>
        <taxon>Magnoliopsida</taxon>
        <taxon>Liliopsida</taxon>
        <taxon>Asparagales</taxon>
        <taxon>Orchidaceae</taxon>
        <taxon>Vanilloideae</taxon>
        <taxon>Vanilleae</taxon>
        <taxon>Vanilla</taxon>
    </lineage>
</organism>
<comment type="subcellular location">
    <subcellularLocation>
        <location evidence="1">Membrane</location>
        <topology evidence="1">Multi-pass membrane protein</topology>
    </subcellularLocation>
</comment>
<evidence type="ECO:0000313" key="8">
    <source>
        <dbReference type="Proteomes" id="UP000636800"/>
    </source>
</evidence>
<sequence length="429" mass="45985">MASLNEDVGEPYAPEVGRQRCNLLHTFAPMASAVDEERLETPDVALTLTAHRLANIQKGYRKDRTRRGVSLTLGLATFISVVLLFFDWCSWRIVRLPLNSFYLSFPFAVSTFVSATIGCFFVPIVDGLKIHHIIMREGSMHSSRRAVPTIGGLFFIPVGITIVKAVVGHRSGYVNAAGAATLCVAAIGLANDIFKFAKNPKHRLHGWIKLLLHVAVGVCFSLWLDSTNLPTPYSMKLLVPLPPPFGLVQLGKCYFVLTVFCFVAMPNGIKLTDKADGLVGGVSALAFVGMSIAVLPICPELAVFGASMAGASVGFVFHNRYKSSILMGDVGSLGLGGALSAMAACTGMFFPLFISAGVFTLESLMVAVQVAVLKATIRRKGTARFISRLPPLRQLLRSYGLKVPVIVASAYVVSGILAIFAGYVGLVSA</sequence>
<evidence type="ECO:0000256" key="5">
    <source>
        <dbReference type="ARBA" id="ARBA00023136"/>
    </source>
</evidence>
<dbReference type="PANTHER" id="PTHR22926">
    <property type="entry name" value="PHOSPHO-N-ACETYLMURAMOYL-PENTAPEPTIDE-TRANSFERASE"/>
    <property type="match status" value="1"/>
</dbReference>
<keyword evidence="2" id="KW-0808">Transferase</keyword>
<dbReference type="Proteomes" id="UP000636800">
    <property type="component" value="Unassembled WGS sequence"/>
</dbReference>
<dbReference type="Pfam" id="PF00953">
    <property type="entry name" value="Glycos_transf_4"/>
    <property type="match status" value="1"/>
</dbReference>
<feature type="transmembrane region" description="Helical" evidence="6">
    <location>
        <begin position="277"/>
        <end position="295"/>
    </location>
</feature>
<name>A0A835RDX2_VANPL</name>
<evidence type="ECO:0008006" key="9">
    <source>
        <dbReference type="Google" id="ProtNLM"/>
    </source>
</evidence>
<feature type="transmembrane region" description="Helical" evidence="6">
    <location>
        <begin position="206"/>
        <end position="224"/>
    </location>
</feature>
<gene>
    <name evidence="7" type="ORF">HPP92_008747</name>
</gene>
<feature type="transmembrane region" description="Helical" evidence="6">
    <location>
        <begin position="146"/>
        <end position="167"/>
    </location>
</feature>
<feature type="transmembrane region" description="Helical" evidence="6">
    <location>
        <begin position="101"/>
        <end position="125"/>
    </location>
</feature>
<feature type="transmembrane region" description="Helical" evidence="6">
    <location>
        <begin position="301"/>
        <end position="318"/>
    </location>
</feature>
<feature type="transmembrane region" description="Helical" evidence="6">
    <location>
        <begin position="173"/>
        <end position="194"/>
    </location>
</feature>
<dbReference type="EMBL" id="JADCNL010000004">
    <property type="protein sequence ID" value="KAG0484668.1"/>
    <property type="molecule type" value="Genomic_DNA"/>
</dbReference>
<feature type="transmembrane region" description="Helical" evidence="6">
    <location>
        <begin position="398"/>
        <end position="426"/>
    </location>
</feature>
<evidence type="ECO:0000313" key="7">
    <source>
        <dbReference type="EMBL" id="KAG0484668.1"/>
    </source>
</evidence>
<dbReference type="GO" id="GO:0044038">
    <property type="term" value="P:cell wall macromolecule biosynthetic process"/>
    <property type="evidence" value="ECO:0007669"/>
    <property type="project" value="TreeGrafter"/>
</dbReference>
<dbReference type="GO" id="GO:0005886">
    <property type="term" value="C:plasma membrane"/>
    <property type="evidence" value="ECO:0007669"/>
    <property type="project" value="TreeGrafter"/>
</dbReference>
<feature type="transmembrane region" description="Helical" evidence="6">
    <location>
        <begin position="68"/>
        <end position="86"/>
    </location>
</feature>
<dbReference type="OrthoDB" id="1732493at2759"/>
<dbReference type="InterPro" id="IPR000715">
    <property type="entry name" value="Glycosyl_transferase_4"/>
</dbReference>
<feature type="transmembrane region" description="Helical" evidence="6">
    <location>
        <begin position="330"/>
        <end position="350"/>
    </location>
</feature>
<evidence type="ECO:0000256" key="3">
    <source>
        <dbReference type="ARBA" id="ARBA00022692"/>
    </source>
</evidence>
<proteinExistence type="predicted"/>
<evidence type="ECO:0000256" key="4">
    <source>
        <dbReference type="ARBA" id="ARBA00022989"/>
    </source>
</evidence>
<accession>A0A835RDX2</accession>
<evidence type="ECO:0000256" key="2">
    <source>
        <dbReference type="ARBA" id="ARBA00022679"/>
    </source>
</evidence>
<comment type="caution">
    <text evidence="7">The sequence shown here is derived from an EMBL/GenBank/DDBJ whole genome shotgun (WGS) entry which is preliminary data.</text>
</comment>
<dbReference type="GO" id="GO:0071555">
    <property type="term" value="P:cell wall organization"/>
    <property type="evidence" value="ECO:0007669"/>
    <property type="project" value="TreeGrafter"/>
</dbReference>
<evidence type="ECO:0000256" key="6">
    <source>
        <dbReference type="SAM" id="Phobius"/>
    </source>
</evidence>
<dbReference type="PANTHER" id="PTHR22926:SF5">
    <property type="entry name" value="PHOSPHO-N-ACETYLMURAMOYL-PENTAPEPTIDE-TRANSFERASE HOMOLOG"/>
    <property type="match status" value="1"/>
</dbReference>